<keyword evidence="3" id="KW-1185">Reference proteome</keyword>
<gene>
    <name evidence="2" type="ORF">BCR41DRAFT_345694</name>
</gene>
<feature type="compositionally biased region" description="Gly residues" evidence="1">
    <location>
        <begin position="568"/>
        <end position="582"/>
    </location>
</feature>
<dbReference type="RefSeq" id="XP_021885381.1">
    <property type="nucleotide sequence ID" value="XM_022022771.1"/>
</dbReference>
<reference evidence="2 3" key="1">
    <citation type="submission" date="2016-07" db="EMBL/GenBank/DDBJ databases">
        <title>Pervasive Adenine N6-methylation of Active Genes in Fungi.</title>
        <authorList>
            <consortium name="DOE Joint Genome Institute"/>
            <person name="Mondo S.J."/>
            <person name="Dannebaum R.O."/>
            <person name="Kuo R.C."/>
            <person name="Labutti K."/>
            <person name="Haridas S."/>
            <person name="Kuo A."/>
            <person name="Salamov A."/>
            <person name="Ahrendt S.R."/>
            <person name="Lipzen A."/>
            <person name="Sullivan W."/>
            <person name="Andreopoulos W.B."/>
            <person name="Clum A."/>
            <person name="Lindquist E."/>
            <person name="Daum C."/>
            <person name="Ramamoorthy G.K."/>
            <person name="Gryganskyi A."/>
            <person name="Culley D."/>
            <person name="Magnuson J.K."/>
            <person name="James T.Y."/>
            <person name="O'Malley M.A."/>
            <person name="Stajich J.E."/>
            <person name="Spatafora J.W."/>
            <person name="Visel A."/>
            <person name="Grigoriev I.V."/>
        </authorList>
    </citation>
    <scope>NUCLEOTIDE SEQUENCE [LARGE SCALE GENOMIC DNA]</scope>
    <source>
        <strain evidence="2 3">NRRL 3116</strain>
    </source>
</reference>
<feature type="region of interest" description="Disordered" evidence="1">
    <location>
        <begin position="145"/>
        <end position="178"/>
    </location>
</feature>
<feature type="compositionally biased region" description="Low complexity" evidence="1">
    <location>
        <begin position="376"/>
        <end position="394"/>
    </location>
</feature>
<organism evidence="2 3">
    <name type="scientific">Lobosporangium transversale</name>
    <dbReference type="NCBI Taxonomy" id="64571"/>
    <lineage>
        <taxon>Eukaryota</taxon>
        <taxon>Fungi</taxon>
        <taxon>Fungi incertae sedis</taxon>
        <taxon>Mucoromycota</taxon>
        <taxon>Mortierellomycotina</taxon>
        <taxon>Mortierellomycetes</taxon>
        <taxon>Mortierellales</taxon>
        <taxon>Mortierellaceae</taxon>
        <taxon>Lobosporangium</taxon>
    </lineage>
</organism>
<feature type="compositionally biased region" description="Basic and acidic residues" evidence="1">
    <location>
        <begin position="322"/>
        <end position="374"/>
    </location>
</feature>
<dbReference type="InParanoid" id="A0A1Y2GZE2"/>
<name>A0A1Y2GZE2_9FUNG</name>
<dbReference type="AlphaFoldDB" id="A0A1Y2GZE2"/>
<dbReference type="GeneID" id="33564615"/>
<dbReference type="Proteomes" id="UP000193648">
    <property type="component" value="Unassembled WGS sequence"/>
</dbReference>
<proteinExistence type="predicted"/>
<dbReference type="EMBL" id="MCFF01000003">
    <property type="protein sequence ID" value="ORZ27678.1"/>
    <property type="molecule type" value="Genomic_DNA"/>
</dbReference>
<feature type="region of interest" description="Disordered" evidence="1">
    <location>
        <begin position="54"/>
        <end position="100"/>
    </location>
</feature>
<feature type="region of interest" description="Disordered" evidence="1">
    <location>
        <begin position="304"/>
        <end position="444"/>
    </location>
</feature>
<feature type="compositionally biased region" description="Polar residues" evidence="1">
    <location>
        <begin position="606"/>
        <end position="615"/>
    </location>
</feature>
<evidence type="ECO:0000256" key="1">
    <source>
        <dbReference type="SAM" id="MobiDB-lite"/>
    </source>
</evidence>
<feature type="region of interest" description="Disordered" evidence="1">
    <location>
        <begin position="540"/>
        <end position="667"/>
    </location>
</feature>
<accession>A0A1Y2GZE2</accession>
<feature type="compositionally biased region" description="Basic residues" evidence="1">
    <location>
        <begin position="66"/>
        <end position="76"/>
    </location>
</feature>
<feature type="compositionally biased region" description="Gly residues" evidence="1">
    <location>
        <begin position="625"/>
        <end position="643"/>
    </location>
</feature>
<feature type="compositionally biased region" description="Polar residues" evidence="1">
    <location>
        <begin position="153"/>
        <end position="171"/>
    </location>
</feature>
<feature type="region of interest" description="Disordered" evidence="1">
    <location>
        <begin position="478"/>
        <end position="525"/>
    </location>
</feature>
<sequence>MTVFEIQVDPERNAVIRRALAKRIVHQRELEEEEASTEEDESFLSNSIMIARKGEGKPTKKDQQHQHHHHHHHYHIQHKDHEHQRATSAETGSPGLIGGRMNVKGRWKSDYLQATSSSPSGSFISTISEILPELLPEILPNTMLKNGDKQRTSKLSTDNTLSDTMTSTSPGTDAADTSPPEAMCIDNAEANTLTTLIETTSLLEAKDDAISCSSVLPANKDSKDNELDSVEQDILSKLEDLKKEKSRLFSMFRIALQKKDDKNLGLSSPPISLAPLVPEEATITTAISVSAPLPTVIEGARSVTGVKRSKEANGGTASTVDTKTEHETKRHGDSRKSSDQEHHDKKVESPRPNYKRREHERVIDRSKLNLEIPRKPSLSSTSSNSTVSTPTLTNAAFSLHHSHQQPPSASSTSSSSSFVHKGKRHRSNSPSISEVSTASRGGGGRLGAGSYGLSGFYQDSVSSSNKYPRADYIGSHSRNFSNGNSGGSNGYSNLPEKPHTRHHHHLPSSSSSGPRGIGGDGYHGDDGYYRGKGSGGSLFSSMASSGGGPYRHNGPLGYQPPPTRIGFSSGGSGGNNGPGSSNGGRSSYHGGSGDGMPFSKLAPPSGRSTPFNRSMMSMPHPRGMIPGGRTAGFNHGGGGGDIRNGGPSDRPMSSGRSGDWSRRRSRV</sequence>
<feature type="compositionally biased region" description="Low complexity" evidence="1">
    <location>
        <begin position="404"/>
        <end position="417"/>
    </location>
</feature>
<evidence type="ECO:0000313" key="3">
    <source>
        <dbReference type="Proteomes" id="UP000193648"/>
    </source>
</evidence>
<dbReference type="OrthoDB" id="2450080at2759"/>
<feature type="compositionally biased region" description="Polar residues" evidence="1">
    <location>
        <begin position="428"/>
        <end position="437"/>
    </location>
</feature>
<evidence type="ECO:0000313" key="2">
    <source>
        <dbReference type="EMBL" id="ORZ27678.1"/>
    </source>
</evidence>
<protein>
    <submittedName>
        <fullName evidence="2">Uncharacterized protein</fullName>
    </submittedName>
</protein>
<feature type="compositionally biased region" description="Basic and acidic residues" evidence="1">
    <location>
        <begin position="54"/>
        <end position="65"/>
    </location>
</feature>
<comment type="caution">
    <text evidence="2">The sequence shown here is derived from an EMBL/GenBank/DDBJ whole genome shotgun (WGS) entry which is preliminary data.</text>
</comment>